<dbReference type="PANTHER" id="PTHR10000">
    <property type="entry name" value="PHOSPHOSERINE PHOSPHATASE"/>
    <property type="match status" value="1"/>
</dbReference>
<dbReference type="SFLD" id="SFLDS00003">
    <property type="entry name" value="Haloacid_Dehalogenase"/>
    <property type="match status" value="1"/>
</dbReference>
<dbReference type="PANTHER" id="PTHR10000:SF8">
    <property type="entry name" value="HAD SUPERFAMILY HYDROLASE-LIKE, TYPE 3"/>
    <property type="match status" value="1"/>
</dbReference>
<dbReference type="KEGG" id="avg:I6H45_05200"/>
<dbReference type="Gene3D" id="3.30.1240.10">
    <property type="match status" value="1"/>
</dbReference>
<dbReference type="InterPro" id="IPR036412">
    <property type="entry name" value="HAD-like_sf"/>
</dbReference>
<dbReference type="NCBIfam" id="TIGR00099">
    <property type="entry name" value="Cof-subfamily"/>
    <property type="match status" value="1"/>
</dbReference>
<dbReference type="RefSeq" id="WP_004838890.1">
    <property type="nucleotide sequence ID" value="NZ_CP066014.1"/>
</dbReference>
<dbReference type="InterPro" id="IPR023214">
    <property type="entry name" value="HAD_sf"/>
</dbReference>
<proteinExistence type="predicted"/>
<sequence>MIKLFAMDLDGTSLDNNSILRKETIDALKKLDENGIKFVFTSGRAMPSVRYLMSLTGIDNPFVTNNGALAMINKEKPIYTKGIDDKKIKELINFSENNELSYQFYDVDTYYSNRIRPERFNHLKKDSQYGMNYQVNFSFSTNPLKELNNRKNTALKFQIFPDVEKKEEKIIVLEKVKELDLYATSSNDKVIEIMEKDVNKFNGISEIGSFLGINKNEIAAIGDQDNDIPMLENSILSFAMGNSIDKVKEVCDYTVSTNENFGLVEAINIVLEKNSHV</sequence>
<dbReference type="EMBL" id="CP066014">
    <property type="protein sequence ID" value="QQB61222.1"/>
    <property type="molecule type" value="Genomic_DNA"/>
</dbReference>
<accession>A0A7T4K4Q6</accession>
<dbReference type="NCBIfam" id="TIGR01484">
    <property type="entry name" value="HAD-SF-IIB"/>
    <property type="match status" value="1"/>
</dbReference>
<dbReference type="AlphaFoldDB" id="A0A7T4K4Q6"/>
<dbReference type="GeneID" id="79022120"/>
<dbReference type="Proteomes" id="UP000595276">
    <property type="component" value="Chromosome"/>
</dbReference>
<reference evidence="1 2" key="1">
    <citation type="submission" date="2020-12" db="EMBL/GenBank/DDBJ databases">
        <title>FDA dAtabase for Regulatory Grade micrObial Sequences (FDA-ARGOS): Supporting development and validation of Infectious Disease Dx tests.</title>
        <authorList>
            <person name="Sproer C."/>
            <person name="Gronow S."/>
            <person name="Severitt S."/>
            <person name="Schroder I."/>
            <person name="Tallon L."/>
            <person name="Sadzewicz L."/>
            <person name="Zhao X."/>
            <person name="Boylan J."/>
            <person name="Ott S."/>
            <person name="Bowen H."/>
            <person name="Vavikolanu K."/>
            <person name="Mehta A."/>
            <person name="Aluvathingal J."/>
            <person name="Nadendla S."/>
            <person name="Lowell S."/>
            <person name="Myers T."/>
            <person name="Yan Y."/>
            <person name="Sichtig H."/>
        </authorList>
    </citation>
    <scope>NUCLEOTIDE SEQUENCE [LARGE SCALE GENOMIC DNA]</scope>
    <source>
        <strain evidence="1 2">FDAARGOS_988</strain>
    </source>
</reference>
<dbReference type="Pfam" id="PF08282">
    <property type="entry name" value="Hydrolase_3"/>
    <property type="match status" value="1"/>
</dbReference>
<protein>
    <submittedName>
        <fullName evidence="1">Cof-type HAD-IIB family hydrolase</fullName>
    </submittedName>
</protein>
<dbReference type="InterPro" id="IPR006379">
    <property type="entry name" value="HAD-SF_hydro_IIB"/>
</dbReference>
<dbReference type="InterPro" id="IPR000150">
    <property type="entry name" value="Cof"/>
</dbReference>
<organism evidence="1 2">
    <name type="scientific">Anaerococcus vaginalis</name>
    <dbReference type="NCBI Taxonomy" id="33037"/>
    <lineage>
        <taxon>Bacteria</taxon>
        <taxon>Bacillati</taxon>
        <taxon>Bacillota</taxon>
        <taxon>Tissierellia</taxon>
        <taxon>Tissierellales</taxon>
        <taxon>Peptoniphilaceae</taxon>
        <taxon>Anaerococcus</taxon>
    </lineage>
</organism>
<dbReference type="GO" id="GO:0016791">
    <property type="term" value="F:phosphatase activity"/>
    <property type="evidence" value="ECO:0007669"/>
    <property type="project" value="UniProtKB-ARBA"/>
</dbReference>
<dbReference type="Gene3D" id="3.40.50.1000">
    <property type="entry name" value="HAD superfamily/HAD-like"/>
    <property type="match status" value="1"/>
</dbReference>
<evidence type="ECO:0000313" key="1">
    <source>
        <dbReference type="EMBL" id="QQB61222.1"/>
    </source>
</evidence>
<dbReference type="CDD" id="cd07516">
    <property type="entry name" value="HAD_Pase"/>
    <property type="match status" value="1"/>
</dbReference>
<evidence type="ECO:0000313" key="2">
    <source>
        <dbReference type="Proteomes" id="UP000595276"/>
    </source>
</evidence>
<name>A0A7T4K4Q6_9FIRM</name>
<dbReference type="GO" id="GO:0000287">
    <property type="term" value="F:magnesium ion binding"/>
    <property type="evidence" value="ECO:0007669"/>
    <property type="project" value="TreeGrafter"/>
</dbReference>
<dbReference type="SFLD" id="SFLDG01140">
    <property type="entry name" value="C2.B:_Phosphomannomutase_and_P"/>
    <property type="match status" value="1"/>
</dbReference>
<keyword evidence="1" id="KW-0378">Hydrolase</keyword>
<dbReference type="SUPFAM" id="SSF56784">
    <property type="entry name" value="HAD-like"/>
    <property type="match status" value="1"/>
</dbReference>
<dbReference type="GO" id="GO:0005829">
    <property type="term" value="C:cytosol"/>
    <property type="evidence" value="ECO:0007669"/>
    <property type="project" value="TreeGrafter"/>
</dbReference>
<gene>
    <name evidence="1" type="ORF">I6H45_05200</name>
</gene>